<dbReference type="SUPFAM" id="SSF51556">
    <property type="entry name" value="Metallo-dependent hydrolases"/>
    <property type="match status" value="1"/>
</dbReference>
<dbReference type="Gene3D" id="3.20.20.140">
    <property type="entry name" value="Metal-dependent hydrolases"/>
    <property type="match status" value="1"/>
</dbReference>
<accession>A0ABS7J825</accession>
<dbReference type="Pfam" id="PF01244">
    <property type="entry name" value="Peptidase_M19"/>
    <property type="match status" value="1"/>
</dbReference>
<sequence>MMEQTTIRKGTSRIVRSIVVALVVTTLAGCATSQGSDPQPSADEIHRDLLVLDAHMDTAINFGRECWDFSEAHPLESEIAQVDLGRMAAGNLDGGFFVIFTSQGPLTAEGYRAALEHARQRSDTIDRELAKFPEMVGLATTAAEAEALNAQGKLIAFKSIENSYPIGDDLSLMREFYEAGVRMAGPVHGGTNQLADSSTDDVRWNGLSPLGKEWVGEMNRLGIIIDASHSSDAVLDQMLALSKAPIILSHSSPRSAYDHPRNIDDNRIRAIAAKGGAVCMSSIFLSELDLSGERGELFDRYDSIAQMSPAEQRELSRRWRALDATQPLWGSSFDQYVEALLHLIDVAGVDHVCFGTDWDGGGGIDGLMDITDLPAVTARLIDAGYSREDIAKMTSGNVLRILRAVEAMRER</sequence>
<dbReference type="Proteomes" id="UP000755104">
    <property type="component" value="Unassembled WGS sequence"/>
</dbReference>
<comment type="caution">
    <text evidence="1">The sequence shown here is derived from an EMBL/GenBank/DDBJ whole genome shotgun (WGS) entry which is preliminary data.</text>
</comment>
<organism evidence="1 2">
    <name type="scientific">Qipengyuania qiaonensis</name>
    <dbReference type="NCBI Taxonomy" id="2867240"/>
    <lineage>
        <taxon>Bacteria</taxon>
        <taxon>Pseudomonadati</taxon>
        <taxon>Pseudomonadota</taxon>
        <taxon>Alphaproteobacteria</taxon>
        <taxon>Sphingomonadales</taxon>
        <taxon>Erythrobacteraceae</taxon>
        <taxon>Qipengyuania</taxon>
    </lineage>
</organism>
<evidence type="ECO:0000313" key="2">
    <source>
        <dbReference type="Proteomes" id="UP000755104"/>
    </source>
</evidence>
<dbReference type="EMBL" id="JAIGNO010000009">
    <property type="protein sequence ID" value="MBX7483473.1"/>
    <property type="molecule type" value="Genomic_DNA"/>
</dbReference>
<gene>
    <name evidence="1" type="ORF">K3174_13105</name>
</gene>
<protein>
    <submittedName>
        <fullName evidence="1">Dipeptidase</fullName>
    </submittedName>
</protein>
<keyword evidence="2" id="KW-1185">Reference proteome</keyword>
<proteinExistence type="predicted"/>
<name>A0ABS7J825_9SPHN</name>
<dbReference type="PANTHER" id="PTHR10443:SF12">
    <property type="entry name" value="DIPEPTIDASE"/>
    <property type="match status" value="1"/>
</dbReference>
<evidence type="ECO:0000313" key="1">
    <source>
        <dbReference type="EMBL" id="MBX7483473.1"/>
    </source>
</evidence>
<dbReference type="PANTHER" id="PTHR10443">
    <property type="entry name" value="MICROSOMAL DIPEPTIDASE"/>
    <property type="match status" value="1"/>
</dbReference>
<reference evidence="1 2" key="1">
    <citation type="submission" date="2021-08" db="EMBL/GenBank/DDBJ databases">
        <title>Comparative Genomics Analysis of the Genus Qipengyuania Reveals Extensive Genetic Diversity and Metabolic Versatility, Including the Description of Fifteen Novel Species.</title>
        <authorList>
            <person name="Liu Y."/>
        </authorList>
    </citation>
    <scope>NUCLEOTIDE SEQUENCE [LARGE SCALE GENOMIC DNA]</scope>
    <source>
        <strain evidence="1 2">6D47A</strain>
    </source>
</reference>
<dbReference type="PROSITE" id="PS51365">
    <property type="entry name" value="RENAL_DIPEPTIDASE_2"/>
    <property type="match status" value="1"/>
</dbReference>
<dbReference type="InterPro" id="IPR032466">
    <property type="entry name" value="Metal_Hydrolase"/>
</dbReference>
<dbReference type="InterPro" id="IPR008257">
    <property type="entry name" value="Pept_M19"/>
</dbReference>